<sequence length="141" mass="15173">MAATGAAVLAALVAYTVFMRWVVGKPPHWAEELPQLILVWTTLLAAIACTRHRSHLNAGLLPLLVHSPGARRALGRVTDLVLLLMLLVLAKAGWELAMLTMAQTTTALQMPAGIVYLAVPVSCLGMALMQLEHLFTRGDTP</sequence>
<evidence type="ECO:0000256" key="7">
    <source>
        <dbReference type="ARBA" id="ARBA00023136"/>
    </source>
</evidence>
<dbReference type="Proteomes" id="UP000306973">
    <property type="component" value="Unassembled WGS sequence"/>
</dbReference>
<evidence type="ECO:0000256" key="4">
    <source>
        <dbReference type="ARBA" id="ARBA00022519"/>
    </source>
</evidence>
<keyword evidence="6 9" id="KW-1133">Transmembrane helix</keyword>
<dbReference type="GO" id="GO:0005886">
    <property type="term" value="C:plasma membrane"/>
    <property type="evidence" value="ECO:0007669"/>
    <property type="project" value="UniProtKB-SubCell"/>
</dbReference>
<dbReference type="InterPro" id="IPR055348">
    <property type="entry name" value="DctQ"/>
</dbReference>
<comment type="caution">
    <text evidence="11">The sequence shown here is derived from an EMBL/GenBank/DDBJ whole genome shotgun (WGS) entry which is preliminary data.</text>
</comment>
<keyword evidence="4 9" id="KW-0997">Cell inner membrane</keyword>
<evidence type="ECO:0000256" key="3">
    <source>
        <dbReference type="ARBA" id="ARBA00022475"/>
    </source>
</evidence>
<dbReference type="OrthoDB" id="2085311at2"/>
<comment type="subunit">
    <text evidence="9">The complex comprises the extracytoplasmic solute receptor protein and the two transmembrane proteins.</text>
</comment>
<evidence type="ECO:0000256" key="2">
    <source>
        <dbReference type="ARBA" id="ARBA00022448"/>
    </source>
</evidence>
<evidence type="ECO:0000313" key="12">
    <source>
        <dbReference type="Proteomes" id="UP000306973"/>
    </source>
</evidence>
<evidence type="ECO:0000256" key="5">
    <source>
        <dbReference type="ARBA" id="ARBA00022692"/>
    </source>
</evidence>
<dbReference type="EMBL" id="VBUI01000011">
    <property type="protein sequence ID" value="TLF50776.1"/>
    <property type="molecule type" value="Genomic_DNA"/>
</dbReference>
<keyword evidence="7 9" id="KW-0472">Membrane</keyword>
<dbReference type="AlphaFoldDB" id="A0A5R8MK97"/>
<dbReference type="GO" id="GO:0015740">
    <property type="term" value="P:C4-dicarboxylate transport"/>
    <property type="evidence" value="ECO:0007669"/>
    <property type="project" value="TreeGrafter"/>
</dbReference>
<dbReference type="Pfam" id="PF04290">
    <property type="entry name" value="DctQ"/>
    <property type="match status" value="1"/>
</dbReference>
<proteinExistence type="inferred from homology"/>
<keyword evidence="3" id="KW-1003">Cell membrane</keyword>
<accession>A0A5R8MK97</accession>
<feature type="domain" description="Tripartite ATP-independent periplasmic transporters DctQ component" evidence="10">
    <location>
        <begin position="10"/>
        <end position="136"/>
    </location>
</feature>
<evidence type="ECO:0000256" key="6">
    <source>
        <dbReference type="ARBA" id="ARBA00022989"/>
    </source>
</evidence>
<feature type="transmembrane region" description="Helical" evidence="9">
    <location>
        <begin position="35"/>
        <end position="52"/>
    </location>
</feature>
<organism evidence="11 12">
    <name type="scientific">Halomonas urmiana</name>
    <dbReference type="NCBI Taxonomy" id="490901"/>
    <lineage>
        <taxon>Bacteria</taxon>
        <taxon>Pseudomonadati</taxon>
        <taxon>Pseudomonadota</taxon>
        <taxon>Gammaproteobacteria</taxon>
        <taxon>Oceanospirillales</taxon>
        <taxon>Halomonadaceae</taxon>
        <taxon>Halomonas</taxon>
    </lineage>
</organism>
<protein>
    <recommendedName>
        <fullName evidence="9">TRAP transporter small permease protein</fullName>
    </recommendedName>
</protein>
<keyword evidence="12" id="KW-1185">Reference proteome</keyword>
<evidence type="ECO:0000256" key="9">
    <source>
        <dbReference type="RuleBase" id="RU369079"/>
    </source>
</evidence>
<evidence type="ECO:0000256" key="1">
    <source>
        <dbReference type="ARBA" id="ARBA00004429"/>
    </source>
</evidence>
<keyword evidence="2 9" id="KW-0813">Transport</keyword>
<dbReference type="PANTHER" id="PTHR35011:SF2">
    <property type="entry name" value="2,3-DIKETO-L-GULONATE TRAP TRANSPORTER SMALL PERMEASE PROTEIN YIAM"/>
    <property type="match status" value="1"/>
</dbReference>
<feature type="transmembrane region" description="Helical" evidence="9">
    <location>
        <begin position="114"/>
        <end position="135"/>
    </location>
</feature>
<evidence type="ECO:0000259" key="10">
    <source>
        <dbReference type="Pfam" id="PF04290"/>
    </source>
</evidence>
<comment type="caution">
    <text evidence="9">Lacks conserved residue(s) required for the propagation of feature annotation.</text>
</comment>
<dbReference type="PANTHER" id="PTHR35011">
    <property type="entry name" value="2,3-DIKETO-L-GULONATE TRAP TRANSPORTER SMALL PERMEASE PROTEIN YIAM"/>
    <property type="match status" value="1"/>
</dbReference>
<feature type="transmembrane region" description="Helical" evidence="9">
    <location>
        <begin position="73"/>
        <end position="94"/>
    </location>
</feature>
<comment type="similarity">
    <text evidence="8 9">Belongs to the TRAP transporter small permease family.</text>
</comment>
<gene>
    <name evidence="11" type="ORF">FEI13_08485</name>
</gene>
<reference evidence="11 12" key="1">
    <citation type="journal article" date="2007" name="Int. J. Syst. Evol. Microbiol.">
        <title>Halomonas saccharevitans sp. nov., Halomonas arcis sp. nov. and Halomonas subterranea sp. nov., halophilic bacteria isolated from hypersaline environments of China.</title>
        <authorList>
            <person name="Xu X.W."/>
            <person name="Wu Y.H."/>
            <person name="Zhou Z."/>
            <person name="Wang C.S."/>
            <person name="Zhou Y.G."/>
            <person name="Zhang H.B."/>
            <person name="Wang Y."/>
            <person name="Wu M."/>
        </authorList>
    </citation>
    <scope>NUCLEOTIDE SEQUENCE [LARGE SCALE GENOMIC DNA]</scope>
    <source>
        <strain evidence="11 12">TBZ3</strain>
    </source>
</reference>
<comment type="function">
    <text evidence="9">Part of the tripartite ATP-independent periplasmic (TRAP) transport system.</text>
</comment>
<comment type="subcellular location">
    <subcellularLocation>
        <location evidence="1 9">Cell inner membrane</location>
        <topology evidence="1 9">Multi-pass membrane protein</topology>
    </subcellularLocation>
</comment>
<evidence type="ECO:0000256" key="8">
    <source>
        <dbReference type="ARBA" id="ARBA00038436"/>
    </source>
</evidence>
<name>A0A5R8MK97_9GAMM</name>
<keyword evidence="5 9" id="KW-0812">Transmembrane</keyword>
<dbReference type="GO" id="GO:0022857">
    <property type="term" value="F:transmembrane transporter activity"/>
    <property type="evidence" value="ECO:0007669"/>
    <property type="project" value="UniProtKB-UniRule"/>
</dbReference>
<dbReference type="InterPro" id="IPR007387">
    <property type="entry name" value="TRAP_DctQ"/>
</dbReference>
<evidence type="ECO:0000313" key="11">
    <source>
        <dbReference type="EMBL" id="TLF50776.1"/>
    </source>
</evidence>